<dbReference type="InterPro" id="IPR052039">
    <property type="entry name" value="Caspase-related_regulators"/>
</dbReference>
<dbReference type="InterPro" id="IPR011600">
    <property type="entry name" value="Pept_C14_caspase"/>
</dbReference>
<evidence type="ECO:0000313" key="4">
    <source>
        <dbReference type="EMBL" id="QWG20790.1"/>
    </source>
</evidence>
<dbReference type="PANTHER" id="PTHR22576:SF37">
    <property type="entry name" value="MUCOSA-ASSOCIATED LYMPHOID TISSUE LYMPHOMA TRANSLOCATION PROTEIN 1"/>
    <property type="match status" value="1"/>
</dbReference>
<dbReference type="PROSITE" id="PS50208">
    <property type="entry name" value="CASPASE_P20"/>
    <property type="match status" value="1"/>
</dbReference>
<dbReference type="KEGG" id="bsei:KMZ68_07580"/>
<proteinExistence type="predicted"/>
<dbReference type="Gene3D" id="3.40.50.1460">
    <property type="match status" value="1"/>
</dbReference>
<sequence length="604" mass="64833">MRAWWTLAVAVWSVCLLGGPALAEKRVALVIGNSAYQNVARLGNPANDAAAMTATLKSAGFDVVDSRRDLKTSDMRRALRDFSDQARDADVAVVYYAGHGIEVEGTNYLIPVDAVLERDIDIYDETFALDRILVTIEPAKQLRLVILDACRDNPFAKTMKRTIGSRAVGRGLAKVEPTSPNTLIAFASKAGSTASDGDSKNSPFTAALVKHIAKPGLDLRKAFGFVRDDVLKNTGNRQEPYVYGSLGGDDLALVPAKPAATGPQADPQSAVRRDYELALQLGSRDGWEAFLRTYPDGFYADLAKGQLKKIAAEDARVAASEKARQTEQDKARLAAEGARQAEQTKAAAAAKAAETARIAAEKTKQIEQEKAAAAERARLAEQEKVRLAVEKAKQAEQEKAAAAEQARLAVEKAAQEKKQHLAAVSPADKPEQPAVDLPRALQAELRRVGCNPGTGDGNWNAASQKALDLFNKHAGVKLDVKIASVDALDAVKGKTARVCPLICEHGFRADGDRCTKITCRAGYEIGDDNTCEKIEVGKPTAKREEQKRDRAERAKADARPEKSQASGQILCNSGGCRPVAKGCRLSIQGGSGTSMARYEAEVCN</sequence>
<evidence type="ECO:0000256" key="2">
    <source>
        <dbReference type="SAM" id="MobiDB-lite"/>
    </source>
</evidence>
<dbReference type="Pfam" id="PF00656">
    <property type="entry name" value="Peptidase_C14"/>
    <property type="match status" value="1"/>
</dbReference>
<keyword evidence="1" id="KW-0175">Coiled coil</keyword>
<dbReference type="SUPFAM" id="SSF52129">
    <property type="entry name" value="Caspase-like"/>
    <property type="match status" value="1"/>
</dbReference>
<accession>A0A975RUL0</accession>
<feature type="compositionally biased region" description="Basic and acidic residues" evidence="2">
    <location>
        <begin position="540"/>
        <end position="562"/>
    </location>
</feature>
<dbReference type="EMBL" id="CP076135">
    <property type="protein sequence ID" value="QWG20790.1"/>
    <property type="molecule type" value="Genomic_DNA"/>
</dbReference>
<dbReference type="GO" id="GO:0004197">
    <property type="term" value="F:cysteine-type endopeptidase activity"/>
    <property type="evidence" value="ECO:0007669"/>
    <property type="project" value="InterPro"/>
</dbReference>
<dbReference type="InterPro" id="IPR001309">
    <property type="entry name" value="Pept_C14_p20"/>
</dbReference>
<gene>
    <name evidence="4" type="ORF">KMZ68_07580</name>
</gene>
<name>A0A975RUL0_9BRAD</name>
<evidence type="ECO:0000256" key="1">
    <source>
        <dbReference type="SAM" id="Coils"/>
    </source>
</evidence>
<dbReference type="RefSeq" id="WP_215616245.1">
    <property type="nucleotide sequence ID" value="NZ_CP076135.1"/>
</dbReference>
<dbReference type="Proteomes" id="UP000680805">
    <property type="component" value="Chromosome"/>
</dbReference>
<protein>
    <submittedName>
        <fullName evidence="4">Caspase family protein</fullName>
    </submittedName>
</protein>
<feature type="coiled-coil region" evidence="1">
    <location>
        <begin position="363"/>
        <end position="423"/>
    </location>
</feature>
<feature type="domain" description="Caspase family p20" evidence="3">
    <location>
        <begin position="24"/>
        <end position="154"/>
    </location>
</feature>
<dbReference type="InterPro" id="IPR029030">
    <property type="entry name" value="Caspase-like_dom_sf"/>
</dbReference>
<feature type="region of interest" description="Disordered" evidence="2">
    <location>
        <begin position="540"/>
        <end position="566"/>
    </location>
</feature>
<reference evidence="4" key="1">
    <citation type="submission" date="2021-06" db="EMBL/GenBank/DDBJ databases">
        <title>Bradyrhizobium sp. S2-11-2 Genome sequencing.</title>
        <authorList>
            <person name="Jin L."/>
        </authorList>
    </citation>
    <scope>NUCLEOTIDE SEQUENCE</scope>
    <source>
        <strain evidence="4">S2-11-2</strain>
    </source>
</reference>
<evidence type="ECO:0000259" key="3">
    <source>
        <dbReference type="PROSITE" id="PS50208"/>
    </source>
</evidence>
<dbReference type="GO" id="GO:0006508">
    <property type="term" value="P:proteolysis"/>
    <property type="evidence" value="ECO:0007669"/>
    <property type="project" value="InterPro"/>
</dbReference>
<organism evidence="4 5">
    <name type="scientific">Bradyrhizobium sediminis</name>
    <dbReference type="NCBI Taxonomy" id="2840469"/>
    <lineage>
        <taxon>Bacteria</taxon>
        <taxon>Pseudomonadati</taxon>
        <taxon>Pseudomonadota</taxon>
        <taxon>Alphaproteobacteria</taxon>
        <taxon>Hyphomicrobiales</taxon>
        <taxon>Nitrobacteraceae</taxon>
        <taxon>Bradyrhizobium</taxon>
    </lineage>
</organism>
<evidence type="ECO:0000313" key="5">
    <source>
        <dbReference type="Proteomes" id="UP000680805"/>
    </source>
</evidence>
<dbReference type="PANTHER" id="PTHR22576">
    <property type="entry name" value="MUCOSA ASSOCIATED LYMPHOID TISSUE LYMPHOMA TRANSLOCATION PROTEIN 1/PARACASPASE"/>
    <property type="match status" value="1"/>
</dbReference>
<dbReference type="AlphaFoldDB" id="A0A975RUL0"/>